<dbReference type="CDD" id="cd07521">
    <property type="entry name" value="HAD_FCP1-like"/>
    <property type="match status" value="1"/>
</dbReference>
<dbReference type="Proteomes" id="UP000694924">
    <property type="component" value="Unplaced"/>
</dbReference>
<keyword evidence="1" id="KW-0812">Transmembrane</keyword>
<name>A0ABM1JER8_POLDO</name>
<keyword evidence="1" id="KW-0653">Protein transport</keyword>
<dbReference type="Gene3D" id="3.40.50.1000">
    <property type="entry name" value="HAD superfamily/HAD-like"/>
    <property type="match status" value="1"/>
</dbReference>
<evidence type="ECO:0000259" key="4">
    <source>
        <dbReference type="PROSITE" id="PS50969"/>
    </source>
</evidence>
<accession>A0ABM1JER8</accession>
<dbReference type="SMART" id="SM00577">
    <property type="entry name" value="CPDc"/>
    <property type="match status" value="1"/>
</dbReference>
<dbReference type="InterPro" id="IPR036412">
    <property type="entry name" value="HAD-like_sf"/>
</dbReference>
<feature type="region of interest" description="Disordered" evidence="3">
    <location>
        <begin position="362"/>
        <end position="385"/>
    </location>
</feature>
<keyword evidence="2" id="KW-0175">Coiled coil</keyword>
<feature type="coiled-coil region" evidence="2">
    <location>
        <begin position="69"/>
        <end position="97"/>
    </location>
</feature>
<feature type="compositionally biased region" description="Polar residues" evidence="3">
    <location>
        <begin position="375"/>
        <end position="385"/>
    </location>
</feature>
<keyword evidence="1" id="KW-0813">Transport</keyword>
<dbReference type="PROSITE" id="PS50969">
    <property type="entry name" value="FCP1"/>
    <property type="match status" value="1"/>
</dbReference>
<evidence type="ECO:0000256" key="3">
    <source>
        <dbReference type="SAM" id="MobiDB-lite"/>
    </source>
</evidence>
<keyword evidence="1" id="KW-1133">Transmembrane helix</keyword>
<keyword evidence="1" id="KW-0496">Mitochondrion</keyword>
<proteinExistence type="inferred from homology"/>
<comment type="function">
    <text evidence="1">Essential component of the TIM23 complex, a complex that mediates the translocation of transit peptide-containing proteins across the mitochondrial inner membrane.</text>
</comment>
<dbReference type="RefSeq" id="XP_015190956.1">
    <property type="nucleotide sequence ID" value="XM_015335470.1"/>
</dbReference>
<keyword evidence="1" id="KW-0472">Membrane</keyword>
<organism evidence="5 6">
    <name type="scientific">Polistes dominula</name>
    <name type="common">European paper wasp</name>
    <name type="synonym">Vespa dominula</name>
    <dbReference type="NCBI Taxonomy" id="743375"/>
    <lineage>
        <taxon>Eukaryota</taxon>
        <taxon>Metazoa</taxon>
        <taxon>Ecdysozoa</taxon>
        <taxon>Arthropoda</taxon>
        <taxon>Hexapoda</taxon>
        <taxon>Insecta</taxon>
        <taxon>Pterygota</taxon>
        <taxon>Neoptera</taxon>
        <taxon>Endopterygota</taxon>
        <taxon>Hymenoptera</taxon>
        <taxon>Apocrita</taxon>
        <taxon>Aculeata</taxon>
        <taxon>Vespoidea</taxon>
        <taxon>Vespidae</taxon>
        <taxon>Polistinae</taxon>
        <taxon>Polistini</taxon>
        <taxon>Polistes</taxon>
    </lineage>
</organism>
<keyword evidence="1" id="KW-0811">Translocation</keyword>
<keyword evidence="5" id="KW-1185">Reference proteome</keyword>
<comment type="subunit">
    <text evidence="1">Component of the TIM23 complex.</text>
</comment>
<sequence length="385" mass="45779">MAFAVKSLRSLSKIYNGKCRVSFSIFRQPVTRTSLVQTAQKYCYNTKASDHPKITGSFAKSLGMTAQSLAQEMMDKKRIEEERQEEEEQKKKRERTKKFMKYSFYFFGASASFSFAYAVYKLGQPIYDENGNIIEDEYSHLPYVEMIYKRFRREIIFYRKFIQEPSRPKLLPDPLKYPYIQPPYTLVLEVKDLLLCPDWTYETGWRFKKRPYVDEFLEAVAPPQFEVVVYTAEQGMNLFPILDALDPNGYIMYRLFRDATRFTDGHHVKDLTSLNRDLSKVIVVDWDDDSIKYYPENTLKLKRWTGDDNDKDLYHLAAFLKTISVTNVEDVREVLNYYRQFDDPLKAFRENQRKLLEQLEEENKTQKENGKHLTSRWSPSFLRNR</sequence>
<feature type="transmembrane region" description="Helical" evidence="1">
    <location>
        <begin position="99"/>
        <end position="120"/>
    </location>
</feature>
<dbReference type="PANTHER" id="PTHR12210">
    <property type="entry name" value="DULLARD PROTEIN PHOSPHATASE"/>
    <property type="match status" value="1"/>
</dbReference>
<dbReference type="InterPro" id="IPR023214">
    <property type="entry name" value="HAD_sf"/>
</dbReference>
<dbReference type="InterPro" id="IPR004274">
    <property type="entry name" value="FCP1_dom"/>
</dbReference>
<comment type="similarity">
    <text evidence="1">Belongs to the TIM50 family.</text>
</comment>
<evidence type="ECO:0000256" key="2">
    <source>
        <dbReference type="SAM" id="Coils"/>
    </source>
</evidence>
<comment type="subcellular location">
    <subcellularLocation>
        <location evidence="1">Mitochondrion inner membrane</location>
        <topology evidence="1">Single-pass membrane protein</topology>
    </subcellularLocation>
</comment>
<feature type="domain" description="FCP1 homology" evidence="4">
    <location>
        <begin position="179"/>
        <end position="323"/>
    </location>
</feature>
<evidence type="ECO:0000313" key="6">
    <source>
        <dbReference type="RefSeq" id="XP_015190956.1"/>
    </source>
</evidence>
<dbReference type="InterPro" id="IPR050365">
    <property type="entry name" value="TIM50"/>
</dbReference>
<keyword evidence="1" id="KW-0809">Transit peptide</keyword>
<protein>
    <recommendedName>
        <fullName evidence="1">Mitochondrial import inner membrane translocase subunit TIM50</fullName>
    </recommendedName>
</protein>
<dbReference type="GeneID" id="107074222"/>
<feature type="compositionally biased region" description="Basic and acidic residues" evidence="3">
    <location>
        <begin position="362"/>
        <end position="371"/>
    </location>
</feature>
<dbReference type="Pfam" id="PF03031">
    <property type="entry name" value="NIF"/>
    <property type="match status" value="1"/>
</dbReference>
<dbReference type="SUPFAM" id="SSF56784">
    <property type="entry name" value="HAD-like"/>
    <property type="match status" value="1"/>
</dbReference>
<evidence type="ECO:0000313" key="5">
    <source>
        <dbReference type="Proteomes" id="UP000694924"/>
    </source>
</evidence>
<reference evidence="6" key="1">
    <citation type="submission" date="2025-08" db="UniProtKB">
        <authorList>
            <consortium name="RefSeq"/>
        </authorList>
    </citation>
    <scope>IDENTIFICATION</scope>
    <source>
        <tissue evidence="6">Whole body</tissue>
    </source>
</reference>
<evidence type="ECO:0000256" key="1">
    <source>
        <dbReference type="RuleBase" id="RU365079"/>
    </source>
</evidence>
<gene>
    <name evidence="6" type="primary">LOC107074222</name>
</gene>